<reference evidence="2" key="1">
    <citation type="journal article" date="2020" name="Cell">
        <title>Large-Scale Comparative Analyses of Tick Genomes Elucidate Their Genetic Diversity and Vector Capacities.</title>
        <authorList>
            <consortium name="Tick Genome and Microbiome Consortium (TIGMIC)"/>
            <person name="Jia N."/>
            <person name="Wang J."/>
            <person name="Shi W."/>
            <person name="Du L."/>
            <person name="Sun Y."/>
            <person name="Zhan W."/>
            <person name="Jiang J.F."/>
            <person name="Wang Q."/>
            <person name="Zhang B."/>
            <person name="Ji P."/>
            <person name="Bell-Sakyi L."/>
            <person name="Cui X.M."/>
            <person name="Yuan T.T."/>
            <person name="Jiang B.G."/>
            <person name="Yang W.F."/>
            <person name="Lam T.T."/>
            <person name="Chang Q.C."/>
            <person name="Ding S.J."/>
            <person name="Wang X.J."/>
            <person name="Zhu J.G."/>
            <person name="Ruan X.D."/>
            <person name="Zhao L."/>
            <person name="Wei J.T."/>
            <person name="Ye R.Z."/>
            <person name="Que T.C."/>
            <person name="Du C.H."/>
            <person name="Zhou Y.H."/>
            <person name="Cheng J.X."/>
            <person name="Dai P.F."/>
            <person name="Guo W.B."/>
            <person name="Han X.H."/>
            <person name="Huang E.J."/>
            <person name="Li L.F."/>
            <person name="Wei W."/>
            <person name="Gao Y.C."/>
            <person name="Liu J.Z."/>
            <person name="Shao H.Z."/>
            <person name="Wang X."/>
            <person name="Wang C.C."/>
            <person name="Yang T.C."/>
            <person name="Huo Q.B."/>
            <person name="Li W."/>
            <person name="Chen H.Y."/>
            <person name="Chen S.E."/>
            <person name="Zhou L.G."/>
            <person name="Ni X.B."/>
            <person name="Tian J.H."/>
            <person name="Sheng Y."/>
            <person name="Liu T."/>
            <person name="Pan Y.S."/>
            <person name="Xia L.Y."/>
            <person name="Li J."/>
            <person name="Zhao F."/>
            <person name="Cao W.C."/>
        </authorList>
    </citation>
    <scope>NUCLEOTIDE SEQUENCE</scope>
    <source>
        <strain evidence="2">Rsan-2018</strain>
    </source>
</reference>
<evidence type="ECO:0000256" key="1">
    <source>
        <dbReference type="SAM" id="MobiDB-lite"/>
    </source>
</evidence>
<comment type="caution">
    <text evidence="2">The sequence shown here is derived from an EMBL/GenBank/DDBJ whole genome shotgun (WGS) entry which is preliminary data.</text>
</comment>
<sequence length="92" mass="10091">MDKQREEQAPQPADENDIIIDEPPVPGYCEACGDKAASLHGLRTQRTGRVRRLPSAQGPVKDLRHFPADAVASKAIRYSFVSVCHCDALFAT</sequence>
<accession>A0A9D4Q9I6</accession>
<protein>
    <submittedName>
        <fullName evidence="2">Uncharacterized protein</fullName>
    </submittedName>
</protein>
<name>A0A9D4Q9I6_RHISA</name>
<dbReference type="Proteomes" id="UP000821837">
    <property type="component" value="Chromosome 11"/>
</dbReference>
<dbReference type="EMBL" id="JABSTV010001247">
    <property type="protein sequence ID" value="KAH7972246.1"/>
    <property type="molecule type" value="Genomic_DNA"/>
</dbReference>
<evidence type="ECO:0000313" key="2">
    <source>
        <dbReference type="EMBL" id="KAH7972246.1"/>
    </source>
</evidence>
<gene>
    <name evidence="2" type="ORF">HPB52_009896</name>
</gene>
<dbReference type="AlphaFoldDB" id="A0A9D4Q9I6"/>
<evidence type="ECO:0000313" key="3">
    <source>
        <dbReference type="Proteomes" id="UP000821837"/>
    </source>
</evidence>
<organism evidence="2 3">
    <name type="scientific">Rhipicephalus sanguineus</name>
    <name type="common">Brown dog tick</name>
    <name type="synonym">Ixodes sanguineus</name>
    <dbReference type="NCBI Taxonomy" id="34632"/>
    <lineage>
        <taxon>Eukaryota</taxon>
        <taxon>Metazoa</taxon>
        <taxon>Ecdysozoa</taxon>
        <taxon>Arthropoda</taxon>
        <taxon>Chelicerata</taxon>
        <taxon>Arachnida</taxon>
        <taxon>Acari</taxon>
        <taxon>Parasitiformes</taxon>
        <taxon>Ixodida</taxon>
        <taxon>Ixodoidea</taxon>
        <taxon>Ixodidae</taxon>
        <taxon>Rhipicephalinae</taxon>
        <taxon>Rhipicephalus</taxon>
        <taxon>Rhipicephalus</taxon>
    </lineage>
</organism>
<proteinExistence type="predicted"/>
<feature type="region of interest" description="Disordered" evidence="1">
    <location>
        <begin position="1"/>
        <end position="20"/>
    </location>
</feature>
<reference evidence="2" key="2">
    <citation type="submission" date="2021-09" db="EMBL/GenBank/DDBJ databases">
        <authorList>
            <person name="Jia N."/>
            <person name="Wang J."/>
            <person name="Shi W."/>
            <person name="Du L."/>
            <person name="Sun Y."/>
            <person name="Zhan W."/>
            <person name="Jiang J."/>
            <person name="Wang Q."/>
            <person name="Zhang B."/>
            <person name="Ji P."/>
            <person name="Sakyi L.B."/>
            <person name="Cui X."/>
            <person name="Yuan T."/>
            <person name="Jiang B."/>
            <person name="Yang W."/>
            <person name="Lam T.T.-Y."/>
            <person name="Chang Q."/>
            <person name="Ding S."/>
            <person name="Wang X."/>
            <person name="Zhu J."/>
            <person name="Ruan X."/>
            <person name="Zhao L."/>
            <person name="Wei J."/>
            <person name="Que T."/>
            <person name="Du C."/>
            <person name="Cheng J."/>
            <person name="Dai P."/>
            <person name="Han X."/>
            <person name="Huang E."/>
            <person name="Gao Y."/>
            <person name="Liu J."/>
            <person name="Shao H."/>
            <person name="Ye R."/>
            <person name="Li L."/>
            <person name="Wei W."/>
            <person name="Wang X."/>
            <person name="Wang C."/>
            <person name="Huo Q."/>
            <person name="Li W."/>
            <person name="Guo W."/>
            <person name="Chen H."/>
            <person name="Chen S."/>
            <person name="Zhou L."/>
            <person name="Zhou L."/>
            <person name="Ni X."/>
            <person name="Tian J."/>
            <person name="Zhou Y."/>
            <person name="Sheng Y."/>
            <person name="Liu T."/>
            <person name="Pan Y."/>
            <person name="Xia L."/>
            <person name="Li J."/>
            <person name="Zhao F."/>
            <person name="Cao W."/>
        </authorList>
    </citation>
    <scope>NUCLEOTIDE SEQUENCE</scope>
    <source>
        <strain evidence="2">Rsan-2018</strain>
        <tissue evidence="2">Larvae</tissue>
    </source>
</reference>
<keyword evidence="3" id="KW-1185">Reference proteome</keyword>